<name>I8YUA4_9BACE</name>
<dbReference type="Proteomes" id="UP000005150">
    <property type="component" value="Unassembled WGS sequence"/>
</dbReference>
<dbReference type="HOGENOM" id="CLU_2354031_0_0_10"/>
<sequence length="96" mass="11093">MFEYSTLFLSLLKSNASYQENPDPAKKNKKIYIALSFSPIKNSGEVKTKSLLHRSISLERIYLPVRNTLTNNGSPYRQPDANTNLYSWHHHFPPIL</sequence>
<evidence type="ECO:0000313" key="2">
    <source>
        <dbReference type="Proteomes" id="UP000005150"/>
    </source>
</evidence>
<proteinExistence type="predicted"/>
<protein>
    <submittedName>
        <fullName evidence="1">Uncharacterized protein</fullName>
    </submittedName>
</protein>
<accession>I8YUA4</accession>
<evidence type="ECO:0000313" key="1">
    <source>
        <dbReference type="EMBL" id="EIY66162.1"/>
    </source>
</evidence>
<organism evidence="1 2">
    <name type="scientific">Bacteroides salyersiae CL02T12C01</name>
    <dbReference type="NCBI Taxonomy" id="997887"/>
    <lineage>
        <taxon>Bacteria</taxon>
        <taxon>Pseudomonadati</taxon>
        <taxon>Bacteroidota</taxon>
        <taxon>Bacteroidia</taxon>
        <taxon>Bacteroidales</taxon>
        <taxon>Bacteroidaceae</taxon>
        <taxon>Bacteroides</taxon>
    </lineage>
</organism>
<dbReference type="AlphaFoldDB" id="I8YUA4"/>
<reference evidence="1 2" key="1">
    <citation type="submission" date="2012-02" db="EMBL/GenBank/DDBJ databases">
        <title>The Genome Sequence of Bacteroides salyersiae CL02T12C01.</title>
        <authorList>
            <consortium name="The Broad Institute Genome Sequencing Platform"/>
            <person name="Earl A."/>
            <person name="Ward D."/>
            <person name="Feldgarden M."/>
            <person name="Gevers D."/>
            <person name="Zitomersky N.L."/>
            <person name="Coyne M.J."/>
            <person name="Comstock L.E."/>
            <person name="Young S.K."/>
            <person name="Zeng Q."/>
            <person name="Gargeya S."/>
            <person name="Fitzgerald M."/>
            <person name="Haas B."/>
            <person name="Abouelleil A."/>
            <person name="Alvarado L."/>
            <person name="Arachchi H.M."/>
            <person name="Berlin A."/>
            <person name="Chapman S.B."/>
            <person name="Gearin G."/>
            <person name="Goldberg J."/>
            <person name="Griggs A."/>
            <person name="Gujja S."/>
            <person name="Hansen M."/>
            <person name="Heiman D."/>
            <person name="Howarth C."/>
            <person name="Larimer J."/>
            <person name="Lui A."/>
            <person name="MacDonald P.J.P."/>
            <person name="McCowen C."/>
            <person name="Montmayeur A."/>
            <person name="Murphy C."/>
            <person name="Neiman D."/>
            <person name="Pearson M."/>
            <person name="Priest M."/>
            <person name="Roberts A."/>
            <person name="Saif S."/>
            <person name="Shea T."/>
            <person name="Sisk P."/>
            <person name="Stolte C."/>
            <person name="Sykes S."/>
            <person name="Wortman J."/>
            <person name="Nusbaum C."/>
            <person name="Birren B."/>
        </authorList>
    </citation>
    <scope>NUCLEOTIDE SEQUENCE [LARGE SCALE GENOMIC DNA]</scope>
    <source>
        <strain evidence="1 2">CL02T12C01</strain>
    </source>
</reference>
<dbReference type="EMBL" id="AGXV01000021">
    <property type="protein sequence ID" value="EIY66162.1"/>
    <property type="molecule type" value="Genomic_DNA"/>
</dbReference>
<comment type="caution">
    <text evidence="1">The sequence shown here is derived from an EMBL/GenBank/DDBJ whole genome shotgun (WGS) entry which is preliminary data.</text>
</comment>
<gene>
    <name evidence="1" type="ORF">HMPREF1071_01520</name>
</gene>
<keyword evidence="2" id="KW-1185">Reference proteome</keyword>